<name>A0A2Z7DH70_9LAMI</name>
<dbReference type="OrthoDB" id="71307at2759"/>
<dbReference type="InterPro" id="IPR014352">
    <property type="entry name" value="FERM/acyl-CoA-bd_prot_sf"/>
</dbReference>
<gene>
    <name evidence="5" type="ORF">F511_08163</name>
</gene>
<proteinExistence type="inferred from homology"/>
<feature type="region of interest" description="Disordered" evidence="3">
    <location>
        <begin position="57"/>
        <end position="81"/>
    </location>
</feature>
<evidence type="ECO:0000256" key="1">
    <source>
        <dbReference type="ARBA" id="ARBA00005567"/>
    </source>
</evidence>
<organism evidence="5 6">
    <name type="scientific">Dorcoceras hygrometricum</name>
    <dbReference type="NCBI Taxonomy" id="472368"/>
    <lineage>
        <taxon>Eukaryota</taxon>
        <taxon>Viridiplantae</taxon>
        <taxon>Streptophyta</taxon>
        <taxon>Embryophyta</taxon>
        <taxon>Tracheophyta</taxon>
        <taxon>Spermatophyta</taxon>
        <taxon>Magnoliopsida</taxon>
        <taxon>eudicotyledons</taxon>
        <taxon>Gunneridae</taxon>
        <taxon>Pentapetalae</taxon>
        <taxon>asterids</taxon>
        <taxon>lamiids</taxon>
        <taxon>Lamiales</taxon>
        <taxon>Gesneriaceae</taxon>
        <taxon>Didymocarpoideae</taxon>
        <taxon>Trichosporeae</taxon>
        <taxon>Loxocarpinae</taxon>
        <taxon>Dorcoceras</taxon>
    </lineage>
</organism>
<keyword evidence="6" id="KW-1185">Reference proteome</keyword>
<dbReference type="AlphaFoldDB" id="A0A2Z7DH70"/>
<feature type="compositionally biased region" description="Basic and acidic residues" evidence="3">
    <location>
        <begin position="67"/>
        <end position="81"/>
    </location>
</feature>
<dbReference type="GO" id="GO:0000062">
    <property type="term" value="F:fatty-acyl-CoA binding"/>
    <property type="evidence" value="ECO:0007669"/>
    <property type="project" value="InterPro"/>
</dbReference>
<dbReference type="GO" id="GO:0006631">
    <property type="term" value="P:fatty acid metabolic process"/>
    <property type="evidence" value="ECO:0007669"/>
    <property type="project" value="TreeGrafter"/>
</dbReference>
<dbReference type="EMBL" id="KQ987736">
    <property type="protein sequence ID" value="KZV57005.1"/>
    <property type="molecule type" value="Genomic_DNA"/>
</dbReference>
<dbReference type="InterPro" id="IPR000582">
    <property type="entry name" value="Acyl-CoA-binding_protein"/>
</dbReference>
<evidence type="ECO:0000256" key="2">
    <source>
        <dbReference type="ARBA" id="ARBA00023121"/>
    </source>
</evidence>
<keyword evidence="2" id="KW-0446">Lipid-binding</keyword>
<evidence type="ECO:0000256" key="3">
    <source>
        <dbReference type="SAM" id="MobiDB-lite"/>
    </source>
</evidence>
<dbReference type="Pfam" id="PF00887">
    <property type="entry name" value="ACBP"/>
    <property type="match status" value="1"/>
</dbReference>
<dbReference type="PANTHER" id="PTHR23310">
    <property type="entry name" value="ACYL-COA-BINDING PROTEIN, ACBP"/>
    <property type="match status" value="1"/>
</dbReference>
<reference evidence="5 6" key="1">
    <citation type="journal article" date="2015" name="Proc. Natl. Acad. Sci. U.S.A.">
        <title>The resurrection genome of Boea hygrometrica: A blueprint for survival of dehydration.</title>
        <authorList>
            <person name="Xiao L."/>
            <person name="Yang G."/>
            <person name="Zhang L."/>
            <person name="Yang X."/>
            <person name="Zhao S."/>
            <person name="Ji Z."/>
            <person name="Zhou Q."/>
            <person name="Hu M."/>
            <person name="Wang Y."/>
            <person name="Chen M."/>
            <person name="Xu Y."/>
            <person name="Jin H."/>
            <person name="Xiao X."/>
            <person name="Hu G."/>
            <person name="Bao F."/>
            <person name="Hu Y."/>
            <person name="Wan P."/>
            <person name="Li L."/>
            <person name="Deng X."/>
            <person name="Kuang T."/>
            <person name="Xiang C."/>
            <person name="Zhu J.K."/>
            <person name="Oliver M.J."/>
            <person name="He Y."/>
        </authorList>
    </citation>
    <scope>NUCLEOTIDE SEQUENCE [LARGE SCALE GENOMIC DNA]</scope>
    <source>
        <strain evidence="6">cv. XS01</strain>
    </source>
</reference>
<dbReference type="SUPFAM" id="SSF47027">
    <property type="entry name" value="Acyl-CoA binding protein"/>
    <property type="match status" value="1"/>
</dbReference>
<feature type="domain" description="ACB" evidence="4">
    <location>
        <begin position="156"/>
        <end position="243"/>
    </location>
</feature>
<dbReference type="Gene3D" id="1.20.80.10">
    <property type="match status" value="1"/>
</dbReference>
<protein>
    <submittedName>
        <fullName evidence="5">Acyl-CoA-binding domain-containing protein 3-like</fullName>
    </submittedName>
</protein>
<sequence length="249" mass="27414">MDLVQILLLCVVGFSVLVFLLFNAVNSVQDDGENSDDVEQKRSLLCDFDRITTTGSCGAEYAEGSDDQEKEKGGGTDHDGEKVAVSGIFERMSSEKIEEPAEAESCGISSSENPNIRSALLGISGNDRGEILGCEMDINEEDGDFEDWEGVERTELEKTFGKAVVFLSSKSNADRLSGDVKLQLHGLQRIALEGVCCGSQPMALKVSARAKWNVWRKLSDMSRETAMENYINMLSEYLPEWKGEDLSNF</sequence>
<evidence type="ECO:0000313" key="6">
    <source>
        <dbReference type="Proteomes" id="UP000250235"/>
    </source>
</evidence>
<evidence type="ECO:0000259" key="4">
    <source>
        <dbReference type="PROSITE" id="PS51228"/>
    </source>
</evidence>
<dbReference type="InterPro" id="IPR035984">
    <property type="entry name" value="Acyl-CoA-binding_sf"/>
</dbReference>
<dbReference type="Proteomes" id="UP000250235">
    <property type="component" value="Unassembled WGS sequence"/>
</dbReference>
<dbReference type="PANTHER" id="PTHR23310:SF105">
    <property type="entry name" value="ACYL-COA-BINDING DOMAIN-CONTAINING PROTEIN 5"/>
    <property type="match status" value="1"/>
</dbReference>
<comment type="similarity">
    <text evidence="1">Belongs to the ACBP family.</text>
</comment>
<dbReference type="PROSITE" id="PS51228">
    <property type="entry name" value="ACB_2"/>
    <property type="match status" value="1"/>
</dbReference>
<evidence type="ECO:0000313" key="5">
    <source>
        <dbReference type="EMBL" id="KZV57005.1"/>
    </source>
</evidence>
<accession>A0A2Z7DH70</accession>